<accession>A0A965ZFD5</accession>
<evidence type="ECO:0000313" key="1">
    <source>
        <dbReference type="EMBL" id="NCD69087.1"/>
    </source>
</evidence>
<keyword evidence="2" id="KW-1185">Reference proteome</keyword>
<dbReference type="EMBL" id="WWEO01000040">
    <property type="protein sequence ID" value="NCD69087.1"/>
    <property type="molecule type" value="Genomic_DNA"/>
</dbReference>
<evidence type="ECO:0000313" key="2">
    <source>
        <dbReference type="Proteomes" id="UP000638732"/>
    </source>
</evidence>
<dbReference type="RefSeq" id="WP_166585066.1">
    <property type="nucleotide sequence ID" value="NZ_WWEO01000040.1"/>
</dbReference>
<reference evidence="1" key="1">
    <citation type="submission" date="2020-01" db="EMBL/GenBank/DDBJ databases">
        <authorList>
            <person name="Seo Y.L."/>
        </authorList>
    </citation>
    <scope>NUCLEOTIDE SEQUENCE</scope>
    <source>
        <strain evidence="1">R11</strain>
    </source>
</reference>
<sequence>MVKIKEGYHMSPEEKLEFDRVDALPRKKCGRVAYYYKPETKYPARIYVFMHSEIWQDRNRRPMGLFHAQPFLTRPMNSGEIEYHHFDTRLCYHQYEDWQKQIYAEEKEAAQMDLEDPGSGLVFLDNLKGYLEKYPIGFQTSLKRYTDADGKFLSEDYQLDRLLETANNYTIAEIGELLDKENKQGKRLPMLVLLKTMYRNAAEGHAPNWKLDERKLKRKIEQAVKRKRVNFVRRIYAGSPLFAMTEILLKYPDYTAAMLESDLLKKRHVVKRKKKKAVTDLRRCQLMKLVQLLAHAPDEQAYHRTCTKFAIMTKAHNHRLPIPVPVKLEGKTEVYYFAWRTRENVVKDFVAKANQRGISHAELKKVQQAMVSSSYSY</sequence>
<dbReference type="Proteomes" id="UP000638732">
    <property type="component" value="Unassembled WGS sequence"/>
</dbReference>
<organism evidence="1 2">
    <name type="scientific">Mucilaginibacter agri</name>
    <dbReference type="NCBI Taxonomy" id="2695265"/>
    <lineage>
        <taxon>Bacteria</taxon>
        <taxon>Pseudomonadati</taxon>
        <taxon>Bacteroidota</taxon>
        <taxon>Sphingobacteriia</taxon>
        <taxon>Sphingobacteriales</taxon>
        <taxon>Sphingobacteriaceae</taxon>
        <taxon>Mucilaginibacter</taxon>
    </lineage>
</organism>
<proteinExistence type="predicted"/>
<name>A0A965ZFD5_9SPHI</name>
<gene>
    <name evidence="1" type="ORF">GSY63_06945</name>
</gene>
<comment type="caution">
    <text evidence="1">The sequence shown here is derived from an EMBL/GenBank/DDBJ whole genome shotgun (WGS) entry which is preliminary data.</text>
</comment>
<dbReference type="AlphaFoldDB" id="A0A965ZFD5"/>
<protein>
    <submittedName>
        <fullName evidence="1">Uncharacterized protein</fullName>
    </submittedName>
</protein>
<reference evidence="1" key="2">
    <citation type="submission" date="2020-10" db="EMBL/GenBank/DDBJ databases">
        <title>Mucilaginibacter sp. nov., isolated from soil.</title>
        <authorList>
            <person name="Jeon C.O."/>
        </authorList>
    </citation>
    <scope>NUCLEOTIDE SEQUENCE</scope>
    <source>
        <strain evidence="1">R11</strain>
    </source>
</reference>